<accession>A0A9X8T2B5</accession>
<proteinExistence type="predicted"/>
<keyword evidence="1" id="KW-1133">Transmembrane helix</keyword>
<evidence type="ECO:0000313" key="3">
    <source>
        <dbReference type="Proteomes" id="UP000254559"/>
    </source>
</evidence>
<gene>
    <name evidence="2" type="ORF">NCTC11564_00456</name>
</gene>
<evidence type="ECO:0000313" key="2">
    <source>
        <dbReference type="EMBL" id="SUN62355.1"/>
    </source>
</evidence>
<dbReference type="Proteomes" id="UP000254559">
    <property type="component" value="Unassembled WGS sequence"/>
</dbReference>
<sequence length="100" mass="11583">MKVLFGLIVIVGFMYFFFRLVIGVRRKLITPAYGKTKKYTTYFVNFKNTDRPDLRTSSHFNEVAKVKVDTEDSYSVASSINDKKLRDLIMSELGLKPSYL</sequence>
<feature type="transmembrane region" description="Helical" evidence="1">
    <location>
        <begin position="6"/>
        <end position="22"/>
    </location>
</feature>
<comment type="caution">
    <text evidence="2">The sequence shown here is derived from an EMBL/GenBank/DDBJ whole genome shotgun (WGS) entry which is preliminary data.</text>
</comment>
<reference evidence="2 3" key="1">
    <citation type="submission" date="2018-06" db="EMBL/GenBank/DDBJ databases">
        <authorList>
            <consortium name="Pathogen Informatics"/>
            <person name="Doyle S."/>
        </authorList>
    </citation>
    <scope>NUCLEOTIDE SEQUENCE [LARGE SCALE GENOMIC DNA]</scope>
    <source>
        <strain evidence="2 3">NCTC11564</strain>
    </source>
</reference>
<dbReference type="AlphaFoldDB" id="A0A9X8T2B5"/>
<keyword evidence="1" id="KW-0472">Membrane</keyword>
<protein>
    <submittedName>
        <fullName evidence="2">Uncharacterized protein</fullName>
    </submittedName>
</protein>
<organism evidence="2 3">
    <name type="scientific">Streptococcus dysgalactiae subsp. equisimilis</name>
    <name type="common">Streptococcus equisimilis</name>
    <dbReference type="NCBI Taxonomy" id="119602"/>
    <lineage>
        <taxon>Bacteria</taxon>
        <taxon>Bacillati</taxon>
        <taxon>Bacillota</taxon>
        <taxon>Bacilli</taxon>
        <taxon>Lactobacillales</taxon>
        <taxon>Streptococcaceae</taxon>
        <taxon>Streptococcus</taxon>
    </lineage>
</organism>
<keyword evidence="1" id="KW-0812">Transmembrane</keyword>
<dbReference type="EMBL" id="UHFO01000001">
    <property type="protein sequence ID" value="SUN62355.1"/>
    <property type="molecule type" value="Genomic_DNA"/>
</dbReference>
<name>A0A9X8T2B5_STREQ</name>
<evidence type="ECO:0000256" key="1">
    <source>
        <dbReference type="SAM" id="Phobius"/>
    </source>
</evidence>
<dbReference type="RefSeq" id="WP_012767229.1">
    <property type="nucleotide sequence ID" value="NZ_CBCRYK010000001.1"/>
</dbReference>